<accession>A0A177DQ77</accession>
<organism evidence="1 2">
    <name type="scientific">Alternaria alternata</name>
    <name type="common">Alternaria rot fungus</name>
    <name type="synonym">Torula alternata</name>
    <dbReference type="NCBI Taxonomy" id="5599"/>
    <lineage>
        <taxon>Eukaryota</taxon>
        <taxon>Fungi</taxon>
        <taxon>Dikarya</taxon>
        <taxon>Ascomycota</taxon>
        <taxon>Pezizomycotina</taxon>
        <taxon>Dothideomycetes</taxon>
        <taxon>Pleosporomycetidae</taxon>
        <taxon>Pleosporales</taxon>
        <taxon>Pleosporineae</taxon>
        <taxon>Pleosporaceae</taxon>
        <taxon>Alternaria</taxon>
        <taxon>Alternaria sect. Alternaria</taxon>
        <taxon>Alternaria alternata complex</taxon>
    </lineage>
</organism>
<gene>
    <name evidence="1" type="ORF">CC77DRAFT_1018933</name>
</gene>
<dbReference type="AlphaFoldDB" id="A0A177DQ77"/>
<dbReference type="RefSeq" id="XP_018387356.1">
    <property type="nucleotide sequence ID" value="XM_018524727.1"/>
</dbReference>
<dbReference type="VEuPathDB" id="FungiDB:CC77DRAFT_1018933"/>
<dbReference type="EMBL" id="KV441475">
    <property type="protein sequence ID" value="OAG21935.1"/>
    <property type="molecule type" value="Genomic_DNA"/>
</dbReference>
<protein>
    <submittedName>
        <fullName evidence="1">Uncharacterized protein</fullName>
    </submittedName>
</protein>
<proteinExistence type="predicted"/>
<dbReference type="GeneID" id="29110321"/>
<keyword evidence="2" id="KW-1185">Reference proteome</keyword>
<dbReference type="KEGG" id="aalt:CC77DRAFT_1018933"/>
<name>A0A177DQ77_ALTAL</name>
<evidence type="ECO:0000313" key="2">
    <source>
        <dbReference type="Proteomes" id="UP000077248"/>
    </source>
</evidence>
<reference evidence="1 2" key="1">
    <citation type="submission" date="2016-05" db="EMBL/GenBank/DDBJ databases">
        <title>Comparative analysis of secretome profiles of manganese(II)-oxidizing ascomycete fungi.</title>
        <authorList>
            <consortium name="DOE Joint Genome Institute"/>
            <person name="Zeiner C.A."/>
            <person name="Purvine S.O."/>
            <person name="Zink E.M."/>
            <person name="Wu S."/>
            <person name="Pasa-Tolic L."/>
            <person name="Chaput D.L."/>
            <person name="Haridas S."/>
            <person name="Grigoriev I.V."/>
            <person name="Santelli C.M."/>
            <person name="Hansel C.M."/>
        </authorList>
    </citation>
    <scope>NUCLEOTIDE SEQUENCE [LARGE SCALE GENOMIC DNA]</scope>
    <source>
        <strain evidence="1 2">SRC1lrK2f</strain>
    </source>
</reference>
<sequence length="152" mass="16964">MTGIRNVGHRMNDRQFTMLYDGQKERHIRGLARLFAQQAETAVNRAGFTVRTIAYVSRQTKTSASRFCDISFSRVSFRMGVTWTADVVSGSSVLQYRFTWTKWMATRVSANVTYQIRALSLCADAILAGLRGNWRSEGISSKGPCSVAPTSP</sequence>
<evidence type="ECO:0000313" key="1">
    <source>
        <dbReference type="EMBL" id="OAG21935.1"/>
    </source>
</evidence>
<dbReference type="Proteomes" id="UP000077248">
    <property type="component" value="Unassembled WGS sequence"/>
</dbReference>